<dbReference type="AlphaFoldDB" id="A0A5N7N4G3"/>
<dbReference type="SUPFAM" id="SSF52540">
    <property type="entry name" value="P-loop containing nucleoside triphosphate hydrolases"/>
    <property type="match status" value="1"/>
</dbReference>
<dbReference type="InterPro" id="IPR036388">
    <property type="entry name" value="WH-like_DNA-bd_sf"/>
</dbReference>
<dbReference type="InterPro" id="IPR016032">
    <property type="entry name" value="Sig_transdc_resp-reg_C-effctor"/>
</dbReference>
<dbReference type="SUPFAM" id="SSF46894">
    <property type="entry name" value="C-terminal effector domain of the bipartite response regulators"/>
    <property type="match status" value="1"/>
</dbReference>
<dbReference type="InterPro" id="IPR051677">
    <property type="entry name" value="AfsR-DnrI-RedD_regulator"/>
</dbReference>
<reference evidence="1 2" key="1">
    <citation type="journal article" date="2019" name="Syst. Appl. Microbiol.">
        <title>Microvirga tunisiensis sp. nov., a root nodule symbiotic bacterium isolated from Lupinus micranthus and L. luteus grown in Northern Tunisia.</title>
        <authorList>
            <person name="Msaddak A."/>
            <person name="Rejili M."/>
            <person name="Duran D."/>
            <person name="Mars M."/>
            <person name="Palacios J.M."/>
            <person name="Ruiz-Argueso T."/>
            <person name="Rey L."/>
            <person name="Imperial J."/>
        </authorList>
    </citation>
    <scope>NUCLEOTIDE SEQUENCE [LARGE SCALE GENOMIC DNA]</scope>
    <source>
        <strain evidence="1 2">Lmie10</strain>
    </source>
</reference>
<evidence type="ECO:0000313" key="2">
    <source>
        <dbReference type="Proteomes" id="UP000403266"/>
    </source>
</evidence>
<proteinExistence type="predicted"/>
<accession>A0A5N7N4G3</accession>
<keyword evidence="2" id="KW-1185">Reference proteome</keyword>
<sequence>MVSSALPSKLVPPEPYGLVSRHRLFNEIRQAPPRSLIWIAAPPGAGKSSTAATWLHAGVGSAHQRHGIWYRLDEMDANPCLFFQSLKRSIARLPGAPVDALPDLTPEALPGLHEFAENWFEELLRDEGRPPYLFVFDDVHRLPSEAAPLGILPILAGQLRADDQVLCLSRQDPSESVLATLPPSRLIQILDLRVQIDEFEDFKRDLGSSEELTRSAFVARLRQSGHWIADLVVASSSRLPLRQLSALPPSAFTQFFSSYSEAERQGLLATAFLQAGHEEEWGALGGADAVAAVMRLAEERSLLTRLVNGALRKHDLFFEWLKAAAEATLAPGDLQKARLHTGRLLLGRGELLTGARLLLEASAHEEVEILVRDQAQDLIGAGQNRELLQLITMLPERTQAEPAIRISQAYARLPFEPQAARADFAGLWRSLDPAAEASLYVQAVYGEVRAALADWSLDTRLMALVAETRPALDLVREAPEPVRHQLAVGRALAMLLGEPTHPDVPSAHAELEQALPLLPPTIQLSTGSLLANYFLWWRGDLEAGRFQVDALRPLVGRADIPPLATLSWYYAAAAVAFRDGNGEALRRLADEAKAFAHQWGISHRLSTIAWVLAQAFAAEGSHADARGALHQYERIVGYSRGANIPGPHMLRAAVALSAGDHDQAIAEAHQALSIALKSGASQEIGNQTFLLGMAQAAVGDEAARVSIAELRELATRARNAVFALHADLADAFLAHTQGRMSEFVQLWARMGQAACRLRFRQITGMNRPYLGRLANDALSHGADVRITRDVIELWRLAPPDNGSVDERWPYPVEFYCLGGFAIHLRGDKIRAGQGKAQRKPLELLWLLIIADERGVSQDLLADQLWPELDGDRAMHTLRTTVYRLRKLIGAEAILQEDDHVRLNTTIVRTDFGRLRTALSRLNDPRLPQAERGVAFDQVLRLYRGPLLPGISLDSVIEERERLAGALVSKALGFLMTLDPADPITAVRVHRLRTAAPDMKLPPAIARLWSVEA</sequence>
<dbReference type="PANTHER" id="PTHR35807">
    <property type="entry name" value="TRANSCRIPTIONAL REGULATOR REDD-RELATED"/>
    <property type="match status" value="1"/>
</dbReference>
<dbReference type="Gene3D" id="1.10.10.10">
    <property type="entry name" value="Winged helix-like DNA-binding domain superfamily/Winged helix DNA-binding domain"/>
    <property type="match status" value="1"/>
</dbReference>
<dbReference type="EMBL" id="VOSK01000362">
    <property type="protein sequence ID" value="MPR30396.1"/>
    <property type="molecule type" value="Genomic_DNA"/>
</dbReference>
<protein>
    <submittedName>
        <fullName evidence="1">Uncharacterized protein</fullName>
    </submittedName>
</protein>
<comment type="caution">
    <text evidence="1">The sequence shown here is derived from an EMBL/GenBank/DDBJ whole genome shotgun (WGS) entry which is preliminary data.</text>
</comment>
<dbReference type="Proteomes" id="UP000403266">
    <property type="component" value="Unassembled WGS sequence"/>
</dbReference>
<dbReference type="Gene3D" id="3.40.50.300">
    <property type="entry name" value="P-loop containing nucleotide triphosphate hydrolases"/>
    <property type="match status" value="1"/>
</dbReference>
<dbReference type="RefSeq" id="WP_152717239.1">
    <property type="nucleotide sequence ID" value="NZ_VOSJ01000395.1"/>
</dbReference>
<dbReference type="GO" id="GO:0003677">
    <property type="term" value="F:DNA binding"/>
    <property type="evidence" value="ECO:0007669"/>
    <property type="project" value="InterPro"/>
</dbReference>
<dbReference type="InterPro" id="IPR027417">
    <property type="entry name" value="P-loop_NTPase"/>
</dbReference>
<gene>
    <name evidence="1" type="ORF">FS320_36600</name>
</gene>
<evidence type="ECO:0000313" key="1">
    <source>
        <dbReference type="EMBL" id="MPR30396.1"/>
    </source>
</evidence>
<dbReference type="OrthoDB" id="9807052at2"/>
<organism evidence="1 2">
    <name type="scientific">Microvirga tunisiensis</name>
    <dbReference type="NCBI Taxonomy" id="2108360"/>
    <lineage>
        <taxon>Bacteria</taxon>
        <taxon>Pseudomonadati</taxon>
        <taxon>Pseudomonadota</taxon>
        <taxon>Alphaproteobacteria</taxon>
        <taxon>Hyphomicrobiales</taxon>
        <taxon>Methylobacteriaceae</taxon>
        <taxon>Microvirga</taxon>
    </lineage>
</organism>
<dbReference type="GO" id="GO:0006355">
    <property type="term" value="P:regulation of DNA-templated transcription"/>
    <property type="evidence" value="ECO:0007669"/>
    <property type="project" value="InterPro"/>
</dbReference>
<name>A0A5N7N4G3_9HYPH</name>